<proteinExistence type="predicted"/>
<dbReference type="STRING" id="1838280.A6M21_07745"/>
<dbReference type="EMBL" id="LYVF01000099">
    <property type="protein sequence ID" value="OAT83721.1"/>
    <property type="molecule type" value="Genomic_DNA"/>
</dbReference>
<organism evidence="1 2">
    <name type="scientific">Desulfotomaculum copahuensis</name>
    <dbReference type="NCBI Taxonomy" id="1838280"/>
    <lineage>
        <taxon>Bacteria</taxon>
        <taxon>Bacillati</taxon>
        <taxon>Bacillota</taxon>
        <taxon>Clostridia</taxon>
        <taxon>Eubacteriales</taxon>
        <taxon>Desulfotomaculaceae</taxon>
        <taxon>Desulfotomaculum</taxon>
    </lineage>
</organism>
<dbReference type="AlphaFoldDB" id="A0A1B7LG53"/>
<evidence type="ECO:0000313" key="1">
    <source>
        <dbReference type="EMBL" id="OAT83721.1"/>
    </source>
</evidence>
<sequence length="61" mass="6742">MNSPKKRITTYRLTLELDHIIAKEAERLGVSKNALVQMTLTKALLPANNNKQAVPVVAISK</sequence>
<protein>
    <recommendedName>
        <fullName evidence="3">CopG family transcriptional regulator</fullName>
    </recommendedName>
</protein>
<accession>A0A1B7LG53</accession>
<keyword evidence="2" id="KW-1185">Reference proteome</keyword>
<reference evidence="1 2" key="1">
    <citation type="submission" date="2016-04" db="EMBL/GenBank/DDBJ databases">
        <authorList>
            <person name="Evans L.H."/>
            <person name="Alamgir A."/>
            <person name="Owens N."/>
            <person name="Weber N.D."/>
            <person name="Virtaneva K."/>
            <person name="Barbian K."/>
            <person name="Babar A."/>
            <person name="Rosenke K."/>
        </authorList>
    </citation>
    <scope>NUCLEOTIDE SEQUENCE [LARGE SCALE GENOMIC DNA]</scope>
    <source>
        <strain evidence="1 2">LMa1</strain>
    </source>
</reference>
<dbReference type="Proteomes" id="UP000078532">
    <property type="component" value="Unassembled WGS sequence"/>
</dbReference>
<evidence type="ECO:0008006" key="3">
    <source>
        <dbReference type="Google" id="ProtNLM"/>
    </source>
</evidence>
<comment type="caution">
    <text evidence="1">The sequence shown here is derived from an EMBL/GenBank/DDBJ whole genome shotgun (WGS) entry which is preliminary data.</text>
</comment>
<evidence type="ECO:0000313" key="2">
    <source>
        <dbReference type="Proteomes" id="UP000078532"/>
    </source>
</evidence>
<gene>
    <name evidence="1" type="ORF">A6M21_07745</name>
</gene>
<name>A0A1B7LG53_9FIRM</name>